<evidence type="ECO:0000259" key="5">
    <source>
        <dbReference type="PROSITE" id="PS01124"/>
    </source>
</evidence>
<dbReference type="CDD" id="cd17536">
    <property type="entry name" value="REC_YesN-like"/>
    <property type="match status" value="1"/>
</dbReference>
<evidence type="ECO:0000313" key="8">
    <source>
        <dbReference type="Proteomes" id="UP001596044"/>
    </source>
</evidence>
<feature type="domain" description="Response regulatory" evidence="6">
    <location>
        <begin position="2"/>
        <end position="120"/>
    </location>
</feature>
<dbReference type="Pfam" id="PF12833">
    <property type="entry name" value="HTH_18"/>
    <property type="match status" value="1"/>
</dbReference>
<keyword evidence="8" id="KW-1185">Reference proteome</keyword>
<dbReference type="SUPFAM" id="SSF52172">
    <property type="entry name" value="CheY-like"/>
    <property type="match status" value="1"/>
</dbReference>
<feature type="domain" description="HTH araC/xylS-type" evidence="5">
    <location>
        <begin position="414"/>
        <end position="512"/>
    </location>
</feature>
<name>A0ABW0K971_9BACL</name>
<dbReference type="SMART" id="SM00448">
    <property type="entry name" value="REC"/>
    <property type="match status" value="1"/>
</dbReference>
<dbReference type="PANTHER" id="PTHR43280">
    <property type="entry name" value="ARAC-FAMILY TRANSCRIPTIONAL REGULATOR"/>
    <property type="match status" value="1"/>
</dbReference>
<dbReference type="PROSITE" id="PS50110">
    <property type="entry name" value="RESPONSE_REGULATORY"/>
    <property type="match status" value="1"/>
</dbReference>
<dbReference type="InterPro" id="IPR020449">
    <property type="entry name" value="Tscrpt_reg_AraC-type_HTH"/>
</dbReference>
<dbReference type="InterPro" id="IPR018060">
    <property type="entry name" value="HTH_AraC"/>
</dbReference>
<evidence type="ECO:0000256" key="3">
    <source>
        <dbReference type="ARBA" id="ARBA00023163"/>
    </source>
</evidence>
<reference evidence="8" key="1">
    <citation type="journal article" date="2019" name="Int. J. Syst. Evol. Microbiol.">
        <title>The Global Catalogue of Microorganisms (GCM) 10K type strain sequencing project: providing services to taxonomists for standard genome sequencing and annotation.</title>
        <authorList>
            <consortium name="The Broad Institute Genomics Platform"/>
            <consortium name="The Broad Institute Genome Sequencing Center for Infectious Disease"/>
            <person name="Wu L."/>
            <person name="Ma J."/>
        </authorList>
    </citation>
    <scope>NUCLEOTIDE SEQUENCE [LARGE SCALE GENOMIC DNA]</scope>
    <source>
        <strain evidence="8">KACC 11904</strain>
    </source>
</reference>
<accession>A0ABW0K971</accession>
<dbReference type="PROSITE" id="PS00041">
    <property type="entry name" value="HTH_ARAC_FAMILY_1"/>
    <property type="match status" value="1"/>
</dbReference>
<dbReference type="RefSeq" id="WP_270879802.1">
    <property type="nucleotide sequence ID" value="NZ_JAQFVF010000026.1"/>
</dbReference>
<dbReference type="InterPro" id="IPR018062">
    <property type="entry name" value="HTH_AraC-typ_CS"/>
</dbReference>
<dbReference type="Gene3D" id="3.40.50.2300">
    <property type="match status" value="1"/>
</dbReference>
<keyword evidence="4" id="KW-0597">Phosphoprotein</keyword>
<dbReference type="PRINTS" id="PR00032">
    <property type="entry name" value="HTHARAC"/>
</dbReference>
<evidence type="ECO:0000256" key="4">
    <source>
        <dbReference type="PROSITE-ProRule" id="PRU00169"/>
    </source>
</evidence>
<organism evidence="7 8">
    <name type="scientific">Paenibacillus aestuarii</name>
    <dbReference type="NCBI Taxonomy" id="516965"/>
    <lineage>
        <taxon>Bacteria</taxon>
        <taxon>Bacillati</taxon>
        <taxon>Bacillota</taxon>
        <taxon>Bacilli</taxon>
        <taxon>Bacillales</taxon>
        <taxon>Paenibacillaceae</taxon>
        <taxon>Paenibacillus</taxon>
    </lineage>
</organism>
<sequence length="516" mass="58951">MKVMLVDDEPIVIEHIKGLIPWEACGYEMIATATNGKSALRICEEKRPEIVIVDIRMPVMDGVQLIRAVSEKQLGILFIVLSAYEDFSVARQVISLGGVSSYLIKHEIDSHKLLQELNKAKATWELEKKQQRMMQNDMIKDLVTGIELKPSSNIDGMKPPFGLALIQKDAPFSTDHLTNVHTEPAHAAKWIMEITKHCAANEHWKLLGEFQTHGAQIVLLFAQRNKAACVLHSELQTLLQSAQQHLFGEFNRTFSVFYTYGGHDPTSLPASFQQVVEAARHTIFCGREALLCVNGLPLSVESTPPAARHIRFDALHESLEQQDVAMMEKAVKELFSRIRKPKWDLRGLYDTIGGLTNVIQEPAAQFGRMDTDIFDVKLYDPVYQMDELIERFIQHLRERLTSMNEIGPLSGKMQRALRYIHEHYHEEISIDDVSYAIGISPSYLHQLFKKEMDRTFLDYVTEHRIQQAKRILRQEDAKITDVAARIGYRSPQHFTQVFKKVTGLLPHQYREAGSRL</sequence>
<evidence type="ECO:0000256" key="1">
    <source>
        <dbReference type="ARBA" id="ARBA00023015"/>
    </source>
</evidence>
<evidence type="ECO:0000256" key="2">
    <source>
        <dbReference type="ARBA" id="ARBA00023125"/>
    </source>
</evidence>
<evidence type="ECO:0000259" key="6">
    <source>
        <dbReference type="PROSITE" id="PS50110"/>
    </source>
</evidence>
<keyword evidence="3" id="KW-0804">Transcription</keyword>
<dbReference type="InterPro" id="IPR001789">
    <property type="entry name" value="Sig_transdc_resp-reg_receiver"/>
</dbReference>
<dbReference type="PROSITE" id="PS01124">
    <property type="entry name" value="HTH_ARAC_FAMILY_2"/>
    <property type="match status" value="1"/>
</dbReference>
<dbReference type="InterPro" id="IPR009057">
    <property type="entry name" value="Homeodomain-like_sf"/>
</dbReference>
<dbReference type="PANTHER" id="PTHR43280:SF2">
    <property type="entry name" value="HTH-TYPE TRANSCRIPTIONAL REGULATOR EXSA"/>
    <property type="match status" value="1"/>
</dbReference>
<dbReference type="Gene3D" id="1.10.10.60">
    <property type="entry name" value="Homeodomain-like"/>
    <property type="match status" value="2"/>
</dbReference>
<dbReference type="SMART" id="SM00342">
    <property type="entry name" value="HTH_ARAC"/>
    <property type="match status" value="1"/>
</dbReference>
<dbReference type="InterPro" id="IPR011006">
    <property type="entry name" value="CheY-like_superfamily"/>
</dbReference>
<proteinExistence type="predicted"/>
<dbReference type="Pfam" id="PF00072">
    <property type="entry name" value="Response_reg"/>
    <property type="match status" value="1"/>
</dbReference>
<dbReference type="Proteomes" id="UP001596044">
    <property type="component" value="Unassembled WGS sequence"/>
</dbReference>
<protein>
    <submittedName>
        <fullName evidence="7">Helix-turn-helix domain-containing protein</fullName>
    </submittedName>
</protein>
<gene>
    <name evidence="7" type="ORF">ACFPOG_14170</name>
</gene>
<evidence type="ECO:0000313" key="7">
    <source>
        <dbReference type="EMBL" id="MFC5449411.1"/>
    </source>
</evidence>
<dbReference type="SUPFAM" id="SSF46689">
    <property type="entry name" value="Homeodomain-like"/>
    <property type="match status" value="2"/>
</dbReference>
<keyword evidence="2" id="KW-0238">DNA-binding</keyword>
<keyword evidence="1" id="KW-0805">Transcription regulation</keyword>
<dbReference type="EMBL" id="JBHSMJ010000018">
    <property type="protein sequence ID" value="MFC5449411.1"/>
    <property type="molecule type" value="Genomic_DNA"/>
</dbReference>
<comment type="caution">
    <text evidence="7">The sequence shown here is derived from an EMBL/GenBank/DDBJ whole genome shotgun (WGS) entry which is preliminary data.</text>
</comment>
<feature type="modified residue" description="4-aspartylphosphate" evidence="4">
    <location>
        <position position="54"/>
    </location>
</feature>